<evidence type="ECO:0000313" key="1">
    <source>
        <dbReference type="EMBL" id="JAD61209.1"/>
    </source>
</evidence>
<reference evidence="1" key="1">
    <citation type="submission" date="2014-09" db="EMBL/GenBank/DDBJ databases">
        <authorList>
            <person name="Magalhaes I.L.F."/>
            <person name="Oliveira U."/>
            <person name="Santos F.R."/>
            <person name="Vidigal T.H.D.A."/>
            <person name="Brescovit A.D."/>
            <person name="Santos A.J."/>
        </authorList>
    </citation>
    <scope>NUCLEOTIDE SEQUENCE</scope>
    <source>
        <tissue evidence="1">Shoot tissue taken approximately 20 cm above the soil surface</tissue>
    </source>
</reference>
<organism evidence="1">
    <name type="scientific">Arundo donax</name>
    <name type="common">Giant reed</name>
    <name type="synonym">Donax arundinaceus</name>
    <dbReference type="NCBI Taxonomy" id="35708"/>
    <lineage>
        <taxon>Eukaryota</taxon>
        <taxon>Viridiplantae</taxon>
        <taxon>Streptophyta</taxon>
        <taxon>Embryophyta</taxon>
        <taxon>Tracheophyta</taxon>
        <taxon>Spermatophyta</taxon>
        <taxon>Magnoliopsida</taxon>
        <taxon>Liliopsida</taxon>
        <taxon>Poales</taxon>
        <taxon>Poaceae</taxon>
        <taxon>PACMAD clade</taxon>
        <taxon>Arundinoideae</taxon>
        <taxon>Arundineae</taxon>
        <taxon>Arundo</taxon>
    </lineage>
</organism>
<sequence>MLRICERRWLIFCIIANEPSLCLINGKYSHIWNHSHYWRQKLIEALVVLISY</sequence>
<protein>
    <submittedName>
        <fullName evidence="1">Uncharacterized protein</fullName>
    </submittedName>
</protein>
<accession>A0A0A9BB73</accession>
<dbReference type="EMBL" id="GBRH01236686">
    <property type="protein sequence ID" value="JAD61209.1"/>
    <property type="molecule type" value="Transcribed_RNA"/>
</dbReference>
<name>A0A0A9BB73_ARUDO</name>
<dbReference type="AlphaFoldDB" id="A0A0A9BB73"/>
<reference evidence="1" key="2">
    <citation type="journal article" date="2015" name="Data Brief">
        <title>Shoot transcriptome of the giant reed, Arundo donax.</title>
        <authorList>
            <person name="Barrero R.A."/>
            <person name="Guerrero F.D."/>
            <person name="Moolhuijzen P."/>
            <person name="Goolsby J.A."/>
            <person name="Tidwell J."/>
            <person name="Bellgard S.E."/>
            <person name="Bellgard M.I."/>
        </authorList>
    </citation>
    <scope>NUCLEOTIDE SEQUENCE</scope>
    <source>
        <tissue evidence="1">Shoot tissue taken approximately 20 cm above the soil surface</tissue>
    </source>
</reference>
<proteinExistence type="predicted"/>